<feature type="transmembrane region" description="Helical" evidence="1">
    <location>
        <begin position="32"/>
        <end position="55"/>
    </location>
</feature>
<comment type="caution">
    <text evidence="2">The sequence shown here is derived from an EMBL/GenBank/DDBJ whole genome shotgun (WGS) entry which is preliminary data.</text>
</comment>
<evidence type="ECO:0000313" key="2">
    <source>
        <dbReference type="EMBL" id="PAV56721.1"/>
    </source>
</evidence>
<organism evidence="2 3">
    <name type="scientific">Diploscapter pachys</name>
    <dbReference type="NCBI Taxonomy" id="2018661"/>
    <lineage>
        <taxon>Eukaryota</taxon>
        <taxon>Metazoa</taxon>
        <taxon>Ecdysozoa</taxon>
        <taxon>Nematoda</taxon>
        <taxon>Chromadorea</taxon>
        <taxon>Rhabditida</taxon>
        <taxon>Rhabditina</taxon>
        <taxon>Rhabditomorpha</taxon>
        <taxon>Rhabditoidea</taxon>
        <taxon>Rhabditidae</taxon>
        <taxon>Diploscapter</taxon>
    </lineage>
</organism>
<proteinExistence type="predicted"/>
<protein>
    <submittedName>
        <fullName evidence="2">Uncharacterized protein</fullName>
    </submittedName>
</protein>
<keyword evidence="3" id="KW-1185">Reference proteome</keyword>
<dbReference type="Proteomes" id="UP000218231">
    <property type="component" value="Unassembled WGS sequence"/>
</dbReference>
<keyword evidence="1" id="KW-0812">Transmembrane</keyword>
<evidence type="ECO:0000313" key="3">
    <source>
        <dbReference type="Proteomes" id="UP000218231"/>
    </source>
</evidence>
<sequence length="81" mass="9344">MVRVAKNGTISKCTNNLGTPSYFFSDKSYLEIFLIFWIPNGVWVVFPFVVMVVLWNQLARLPDTKHDENDNQYIVCNSNAI</sequence>
<keyword evidence="1" id="KW-1133">Transmembrane helix</keyword>
<name>A0A2A2J4Z3_9BILA</name>
<accession>A0A2A2J4Z3</accession>
<keyword evidence="1" id="KW-0472">Membrane</keyword>
<dbReference type="STRING" id="2018661.A0A2A2J4Z3"/>
<evidence type="ECO:0000256" key="1">
    <source>
        <dbReference type="SAM" id="Phobius"/>
    </source>
</evidence>
<dbReference type="EMBL" id="LIAE01010679">
    <property type="protein sequence ID" value="PAV56721.1"/>
    <property type="molecule type" value="Genomic_DNA"/>
</dbReference>
<gene>
    <name evidence="2" type="ORF">WR25_04990</name>
</gene>
<dbReference type="AlphaFoldDB" id="A0A2A2J4Z3"/>
<reference evidence="2 3" key="1">
    <citation type="journal article" date="2017" name="Curr. Biol.">
        <title>Genome architecture and evolution of a unichromosomal asexual nematode.</title>
        <authorList>
            <person name="Fradin H."/>
            <person name="Zegar C."/>
            <person name="Gutwein M."/>
            <person name="Lucas J."/>
            <person name="Kovtun M."/>
            <person name="Corcoran D."/>
            <person name="Baugh L.R."/>
            <person name="Kiontke K."/>
            <person name="Gunsalus K."/>
            <person name="Fitch D.H."/>
            <person name="Piano F."/>
        </authorList>
    </citation>
    <scope>NUCLEOTIDE SEQUENCE [LARGE SCALE GENOMIC DNA]</scope>
    <source>
        <strain evidence="2">PF1309</strain>
    </source>
</reference>